<keyword evidence="3" id="KW-1185">Reference proteome</keyword>
<dbReference type="RefSeq" id="WP_069697776.1">
    <property type="nucleotide sequence ID" value="NZ_JAGGMA010000019.1"/>
</dbReference>
<dbReference type="InterPro" id="IPR050765">
    <property type="entry name" value="Riboflavin_Biosynth_HTPR"/>
</dbReference>
<dbReference type="PANTHER" id="PTHR38011">
    <property type="entry name" value="DIHYDROFOLATE REDUCTASE FAMILY PROTEIN (AFU_ORTHOLOGUE AFUA_8G06820)"/>
    <property type="match status" value="1"/>
</dbReference>
<comment type="caution">
    <text evidence="2">The sequence shown here is derived from an EMBL/GenBank/DDBJ whole genome shotgun (WGS) entry which is preliminary data.</text>
</comment>
<dbReference type="GO" id="GO:0008703">
    <property type="term" value="F:5-amino-6-(5-phosphoribosylamino)uracil reductase activity"/>
    <property type="evidence" value="ECO:0007669"/>
    <property type="project" value="InterPro"/>
</dbReference>
<name>A0A1E5KZI1_9ENTE</name>
<reference evidence="2 3" key="1">
    <citation type="submission" date="2016-09" db="EMBL/GenBank/DDBJ databases">
        <authorList>
            <person name="Capua I."/>
            <person name="De Benedictis P."/>
            <person name="Joannis T."/>
            <person name="Lombin L.H."/>
            <person name="Cattoli G."/>
        </authorList>
    </citation>
    <scope>NUCLEOTIDE SEQUENCE [LARGE SCALE GENOMIC DNA]</scope>
    <source>
        <strain evidence="2 3">LMG 25899</strain>
    </source>
</reference>
<evidence type="ECO:0000313" key="2">
    <source>
        <dbReference type="EMBL" id="OEH83224.1"/>
    </source>
</evidence>
<protein>
    <submittedName>
        <fullName evidence="2">Riboflavin biosynthesis protein RibD</fullName>
    </submittedName>
</protein>
<organism evidence="2 3">
    <name type="scientific">Enterococcus rivorum</name>
    <dbReference type="NCBI Taxonomy" id="762845"/>
    <lineage>
        <taxon>Bacteria</taxon>
        <taxon>Bacillati</taxon>
        <taxon>Bacillota</taxon>
        <taxon>Bacilli</taxon>
        <taxon>Lactobacillales</taxon>
        <taxon>Enterococcaceae</taxon>
        <taxon>Enterococcus</taxon>
    </lineage>
</organism>
<dbReference type="EMBL" id="MIEK01000010">
    <property type="protein sequence ID" value="OEH83224.1"/>
    <property type="molecule type" value="Genomic_DNA"/>
</dbReference>
<accession>A0A1E5KZI1</accession>
<dbReference type="InterPro" id="IPR002734">
    <property type="entry name" value="RibDG_C"/>
</dbReference>
<evidence type="ECO:0000259" key="1">
    <source>
        <dbReference type="Pfam" id="PF01872"/>
    </source>
</evidence>
<sequence>MSREVILYIATSLDGYIAEEDGKIDFLNNVEVTEEDTSYEELLEKIDTVIMGRTTYHQVTTELAPDNYPYEKQTSYIITHHPEANTETIIYTKDSPVKLVEKLKEESGKAIWIVGGGSIVAPLVEANLIDTYIIATLPIVLGKGIPLFPAFKGPVQLKIDQVYEKNGMVYTTYSKK</sequence>
<dbReference type="STRING" id="762845.BCR26_10495"/>
<dbReference type="PANTHER" id="PTHR38011:SF11">
    <property type="entry name" value="2,5-DIAMINO-6-RIBOSYLAMINO-4(3H)-PYRIMIDINONE 5'-PHOSPHATE REDUCTASE"/>
    <property type="match status" value="1"/>
</dbReference>
<dbReference type="InterPro" id="IPR024072">
    <property type="entry name" value="DHFR-like_dom_sf"/>
</dbReference>
<proteinExistence type="predicted"/>
<dbReference type="GO" id="GO:0009231">
    <property type="term" value="P:riboflavin biosynthetic process"/>
    <property type="evidence" value="ECO:0007669"/>
    <property type="project" value="InterPro"/>
</dbReference>
<feature type="domain" description="Bacterial bifunctional deaminase-reductase C-terminal" evidence="1">
    <location>
        <begin position="4"/>
        <end position="159"/>
    </location>
</feature>
<dbReference type="Pfam" id="PF01872">
    <property type="entry name" value="RibD_C"/>
    <property type="match status" value="1"/>
</dbReference>
<evidence type="ECO:0000313" key="3">
    <source>
        <dbReference type="Proteomes" id="UP000095256"/>
    </source>
</evidence>
<dbReference type="AlphaFoldDB" id="A0A1E5KZI1"/>
<gene>
    <name evidence="2" type="ORF">BCR26_10495</name>
</gene>
<dbReference type="SUPFAM" id="SSF53597">
    <property type="entry name" value="Dihydrofolate reductase-like"/>
    <property type="match status" value="1"/>
</dbReference>
<dbReference type="Gene3D" id="3.40.430.10">
    <property type="entry name" value="Dihydrofolate Reductase, subunit A"/>
    <property type="match status" value="1"/>
</dbReference>
<dbReference type="OrthoDB" id="195113at2"/>
<dbReference type="Proteomes" id="UP000095256">
    <property type="component" value="Unassembled WGS sequence"/>
</dbReference>